<keyword evidence="1" id="KW-0175">Coiled coil</keyword>
<feature type="compositionally biased region" description="Polar residues" evidence="2">
    <location>
        <begin position="455"/>
        <end position="468"/>
    </location>
</feature>
<feature type="coiled-coil region" evidence="1">
    <location>
        <begin position="269"/>
        <end position="296"/>
    </location>
</feature>
<keyword evidence="5" id="KW-1185">Reference proteome</keyword>
<accession>A0A7J7LLL3</accession>
<protein>
    <recommendedName>
        <fullName evidence="3">DUF4005 domain-containing protein</fullName>
    </recommendedName>
</protein>
<name>A0A7J7LLL3_9MAGN</name>
<feature type="domain" description="DUF4005" evidence="3">
    <location>
        <begin position="464"/>
        <end position="547"/>
    </location>
</feature>
<feature type="region of interest" description="Disordered" evidence="2">
    <location>
        <begin position="17"/>
        <end position="47"/>
    </location>
</feature>
<evidence type="ECO:0000313" key="4">
    <source>
        <dbReference type="EMBL" id="KAF6143503.1"/>
    </source>
</evidence>
<dbReference type="Proteomes" id="UP000541444">
    <property type="component" value="Unassembled WGS sequence"/>
</dbReference>
<evidence type="ECO:0000256" key="2">
    <source>
        <dbReference type="SAM" id="MobiDB-lite"/>
    </source>
</evidence>
<feature type="compositionally biased region" description="Polar residues" evidence="2">
    <location>
        <begin position="337"/>
        <end position="346"/>
    </location>
</feature>
<evidence type="ECO:0000259" key="3">
    <source>
        <dbReference type="Pfam" id="PF13178"/>
    </source>
</evidence>
<proteinExistence type="predicted"/>
<feature type="compositionally biased region" description="Polar residues" evidence="2">
    <location>
        <begin position="20"/>
        <end position="30"/>
    </location>
</feature>
<feature type="region of interest" description="Disordered" evidence="2">
    <location>
        <begin position="325"/>
        <end position="352"/>
    </location>
</feature>
<dbReference type="Pfam" id="PF13178">
    <property type="entry name" value="DUF4005"/>
    <property type="match status" value="1"/>
</dbReference>
<gene>
    <name evidence="4" type="ORF">GIB67_029672</name>
</gene>
<comment type="caution">
    <text evidence="4">The sequence shown here is derived from an EMBL/GenBank/DDBJ whole genome shotgun (WGS) entry which is preliminary data.</text>
</comment>
<sequence>MSSIASFLVFMSGEDGLSMEASSEPPNTQQKKYRPRGLQAPRETTRENLSPLVGDWRDLEEEDKEYIRRLLQLQGYMALKNWKSRLRTNNYDSYETDEERKSKRPKGVKKENWIEFVDRLSIPEEQAKYEKGKAARSKMHSPHTTGRLDVSGKKEILTHQNLRTVVLELIIMESRPKGSVNRYDIFKACHTKEDGTYPEEIKERMERMNKAIQKDLMLMDKDLDNDAVAIVNGNGQVRGYNGHLNKTNLRVSAPFRRVIEREKVKQAMLNEVQESLEVEANKRRQLEKRVAAFESRESPRGAYMHRPFGNNVSTSQAQARARASSRSIMGTRRHSNKPSISHTGPSTPEKYERTICSNSTSHNRFSNLKRSAVKQNSCDNFDFGKAHLGWHHLECRMEKYRETLIRSTPTDEEKREKILEIDTGKLLFNSTGRRDSPQFYSATSRPGNAKGGGSFTPTKSYSTTSRPGSTKGEGPFTPTKSEYSQSFYSGYSDHPNCMTNTGSSRAKVRSQSVPRQRLELEKSSLTKRYYSAQRLSTLRTNFTNKAYPGSGRLDRLGMPDQNEMAGFDGLNCNRYLSYIC</sequence>
<feature type="region of interest" description="Disordered" evidence="2">
    <location>
        <begin position="429"/>
        <end position="481"/>
    </location>
</feature>
<reference evidence="4 5" key="1">
    <citation type="journal article" date="2020" name="IScience">
        <title>Genome Sequencing of the Endangered Kingdonia uniflora (Circaeasteraceae, Ranunculales) Reveals Potential Mechanisms of Evolutionary Specialization.</title>
        <authorList>
            <person name="Sun Y."/>
            <person name="Deng T."/>
            <person name="Zhang A."/>
            <person name="Moore M.J."/>
            <person name="Landis J.B."/>
            <person name="Lin N."/>
            <person name="Zhang H."/>
            <person name="Zhang X."/>
            <person name="Huang J."/>
            <person name="Zhang X."/>
            <person name="Sun H."/>
            <person name="Wang H."/>
        </authorList>
    </citation>
    <scope>NUCLEOTIDE SEQUENCE [LARGE SCALE GENOMIC DNA]</scope>
    <source>
        <strain evidence="4">TB1705</strain>
        <tissue evidence="4">Leaf</tissue>
    </source>
</reference>
<dbReference type="OrthoDB" id="1686972at2759"/>
<dbReference type="AlphaFoldDB" id="A0A7J7LLL3"/>
<evidence type="ECO:0000256" key="1">
    <source>
        <dbReference type="SAM" id="Coils"/>
    </source>
</evidence>
<organism evidence="4 5">
    <name type="scientific">Kingdonia uniflora</name>
    <dbReference type="NCBI Taxonomy" id="39325"/>
    <lineage>
        <taxon>Eukaryota</taxon>
        <taxon>Viridiplantae</taxon>
        <taxon>Streptophyta</taxon>
        <taxon>Embryophyta</taxon>
        <taxon>Tracheophyta</taxon>
        <taxon>Spermatophyta</taxon>
        <taxon>Magnoliopsida</taxon>
        <taxon>Ranunculales</taxon>
        <taxon>Circaeasteraceae</taxon>
        <taxon>Kingdonia</taxon>
    </lineage>
</organism>
<evidence type="ECO:0000313" key="5">
    <source>
        <dbReference type="Proteomes" id="UP000541444"/>
    </source>
</evidence>
<dbReference type="EMBL" id="JACGCM010002205">
    <property type="protein sequence ID" value="KAF6143503.1"/>
    <property type="molecule type" value="Genomic_DNA"/>
</dbReference>
<dbReference type="InterPro" id="IPR025064">
    <property type="entry name" value="DUF4005"/>
</dbReference>